<dbReference type="EMBL" id="KI631699">
    <property type="protein sequence ID" value="EYU26393.1"/>
    <property type="molecule type" value="Genomic_DNA"/>
</dbReference>
<name>A0A022QGM4_ERYGU</name>
<keyword evidence="2" id="KW-1185">Reference proteome</keyword>
<proteinExistence type="predicted"/>
<dbReference type="Proteomes" id="UP000030748">
    <property type="component" value="Unassembled WGS sequence"/>
</dbReference>
<sequence length="72" mass="8448">PTLFLSLTLNCARLYGPTRFGQWPLSPSSKVSGGDYAQNLHQRRRAFHLRYASSFYKFLISFYFFFPCTDQK</sequence>
<evidence type="ECO:0000313" key="2">
    <source>
        <dbReference type="Proteomes" id="UP000030748"/>
    </source>
</evidence>
<evidence type="ECO:0000313" key="1">
    <source>
        <dbReference type="EMBL" id="EYU26393.1"/>
    </source>
</evidence>
<feature type="non-terminal residue" evidence="1">
    <location>
        <position position="1"/>
    </location>
</feature>
<gene>
    <name evidence="1" type="ORF">MIMGU_mgv1a0037622mg</name>
</gene>
<organism evidence="1 2">
    <name type="scientific">Erythranthe guttata</name>
    <name type="common">Yellow monkey flower</name>
    <name type="synonym">Mimulus guttatus</name>
    <dbReference type="NCBI Taxonomy" id="4155"/>
    <lineage>
        <taxon>Eukaryota</taxon>
        <taxon>Viridiplantae</taxon>
        <taxon>Streptophyta</taxon>
        <taxon>Embryophyta</taxon>
        <taxon>Tracheophyta</taxon>
        <taxon>Spermatophyta</taxon>
        <taxon>Magnoliopsida</taxon>
        <taxon>eudicotyledons</taxon>
        <taxon>Gunneridae</taxon>
        <taxon>Pentapetalae</taxon>
        <taxon>asterids</taxon>
        <taxon>lamiids</taxon>
        <taxon>Lamiales</taxon>
        <taxon>Phrymaceae</taxon>
        <taxon>Erythranthe</taxon>
    </lineage>
</organism>
<reference evidence="1 2" key="1">
    <citation type="journal article" date="2013" name="Proc. Natl. Acad. Sci. U.S.A.">
        <title>Fine-scale variation in meiotic recombination in Mimulus inferred from population shotgun sequencing.</title>
        <authorList>
            <person name="Hellsten U."/>
            <person name="Wright K.M."/>
            <person name="Jenkins J."/>
            <person name="Shu S."/>
            <person name="Yuan Y."/>
            <person name="Wessler S.R."/>
            <person name="Schmutz J."/>
            <person name="Willis J.H."/>
            <person name="Rokhsar D.S."/>
        </authorList>
    </citation>
    <scope>NUCLEOTIDE SEQUENCE [LARGE SCALE GENOMIC DNA]</scope>
    <source>
        <strain evidence="2">cv. DUN x IM62</strain>
    </source>
</reference>
<dbReference type="AlphaFoldDB" id="A0A022QGM4"/>
<accession>A0A022QGM4</accession>
<protein>
    <submittedName>
        <fullName evidence="1">Uncharacterized protein</fullName>
    </submittedName>
</protein>